<evidence type="ECO:0000256" key="2">
    <source>
        <dbReference type="SAM" id="Phobius"/>
    </source>
</evidence>
<gene>
    <name evidence="3" type="ORF">CYCCA115_LOCUS21308</name>
</gene>
<keyword evidence="2" id="KW-0812">Transmembrane</keyword>
<protein>
    <submittedName>
        <fullName evidence="3">Uncharacterized protein</fullName>
    </submittedName>
</protein>
<comment type="caution">
    <text evidence="3">The sequence shown here is derived from an EMBL/GenBank/DDBJ whole genome shotgun (WGS) entry which is preliminary data.</text>
</comment>
<sequence length="520" mass="56287">MISEGTAEGIGSAMATGGSQTSTTKALLVFIHVPKDLQVYIDKQEANKENSSSIAAAANKNNSNNKPSHKKASSSLITASTNKSGHRKSNSILRGHRKTDSFASTRNKIPILPLDDLSLDNYNNSNNDNNGATTSTTRTVHTDNTTDATEKILPRSRAPSIDETVTDSEIVPGQHAIGYVESEDIDKSTKQAVIEHIVTAEEMAAVVSLELEDAKEEGAVWVSLPTMTMKLRPVSIEKKSFKLSRPKRLWPFCQNPNQPREGCFFTAPVTIDITKGGGIAWTQFIIMCKPNSIDLLLERLERIGVGSSVGMISVYKSELLKTADSPDETAIKMEVEEENKKEAMKRGIKGRLDDVKLEEVKQEWKNAASRMRVEQIKEQIHEQAVRNTFDFLALLLIASILAGVGLITNSTVVIVAVVGFAAAFSQYADEWPTPEMGSRGDVSGLITGIAIAIPSGMGVALSILGNNTASLVGVAISASERNLFSSSKGFNTNSLIQQTSIKMGSTLIDHCCDSMMNCHE</sequence>
<reference evidence="3" key="1">
    <citation type="submission" date="2023-08" db="EMBL/GenBank/DDBJ databases">
        <authorList>
            <person name="Audoor S."/>
            <person name="Bilcke G."/>
        </authorList>
    </citation>
    <scope>NUCLEOTIDE SEQUENCE</scope>
</reference>
<keyword evidence="2" id="KW-0472">Membrane</keyword>
<accession>A0AAD2G7N2</accession>
<feature type="compositionally biased region" description="Low complexity" evidence="1">
    <location>
        <begin position="126"/>
        <end position="147"/>
    </location>
</feature>
<dbReference type="EMBL" id="CAKOGP040002214">
    <property type="protein sequence ID" value="CAJ1965715.1"/>
    <property type="molecule type" value="Genomic_DNA"/>
</dbReference>
<feature type="transmembrane region" description="Helical" evidence="2">
    <location>
        <begin position="444"/>
        <end position="464"/>
    </location>
</feature>
<organism evidence="3 4">
    <name type="scientific">Cylindrotheca closterium</name>
    <dbReference type="NCBI Taxonomy" id="2856"/>
    <lineage>
        <taxon>Eukaryota</taxon>
        <taxon>Sar</taxon>
        <taxon>Stramenopiles</taxon>
        <taxon>Ochrophyta</taxon>
        <taxon>Bacillariophyta</taxon>
        <taxon>Bacillariophyceae</taxon>
        <taxon>Bacillariophycidae</taxon>
        <taxon>Bacillariales</taxon>
        <taxon>Bacillariaceae</taxon>
        <taxon>Cylindrotheca</taxon>
    </lineage>
</organism>
<dbReference type="PANTHER" id="PTHR20992">
    <property type="entry name" value="AT15442P-RELATED"/>
    <property type="match status" value="1"/>
</dbReference>
<evidence type="ECO:0000313" key="3">
    <source>
        <dbReference type="EMBL" id="CAJ1965715.1"/>
    </source>
</evidence>
<feature type="region of interest" description="Disordered" evidence="1">
    <location>
        <begin position="58"/>
        <end position="100"/>
    </location>
</feature>
<dbReference type="InterPro" id="IPR005240">
    <property type="entry name" value="DUF389"/>
</dbReference>
<dbReference type="AlphaFoldDB" id="A0AAD2G7N2"/>
<name>A0AAD2G7N2_9STRA</name>
<dbReference type="Proteomes" id="UP001295423">
    <property type="component" value="Unassembled WGS sequence"/>
</dbReference>
<evidence type="ECO:0000256" key="1">
    <source>
        <dbReference type="SAM" id="MobiDB-lite"/>
    </source>
</evidence>
<evidence type="ECO:0000313" key="4">
    <source>
        <dbReference type="Proteomes" id="UP001295423"/>
    </source>
</evidence>
<keyword evidence="4" id="KW-1185">Reference proteome</keyword>
<proteinExistence type="predicted"/>
<keyword evidence="2" id="KW-1133">Transmembrane helix</keyword>
<feature type="region of interest" description="Disordered" evidence="1">
    <location>
        <begin position="126"/>
        <end position="148"/>
    </location>
</feature>
<feature type="transmembrane region" description="Helical" evidence="2">
    <location>
        <begin position="391"/>
        <end position="424"/>
    </location>
</feature>
<dbReference type="Pfam" id="PF04087">
    <property type="entry name" value="DUF389"/>
    <property type="match status" value="1"/>
</dbReference>
<dbReference type="PANTHER" id="PTHR20992:SF9">
    <property type="entry name" value="AT15442P-RELATED"/>
    <property type="match status" value="1"/>
</dbReference>
<feature type="compositionally biased region" description="Basic residues" evidence="1">
    <location>
        <begin position="84"/>
        <end position="97"/>
    </location>
</feature>